<dbReference type="InterPro" id="IPR036412">
    <property type="entry name" value="HAD-like_sf"/>
</dbReference>
<organism evidence="1 2">
    <name type="scientific">Actinoplanes regularis</name>
    <dbReference type="NCBI Taxonomy" id="52697"/>
    <lineage>
        <taxon>Bacteria</taxon>
        <taxon>Bacillati</taxon>
        <taxon>Actinomycetota</taxon>
        <taxon>Actinomycetes</taxon>
        <taxon>Micromonosporales</taxon>
        <taxon>Micromonosporaceae</taxon>
        <taxon>Actinoplanes</taxon>
    </lineage>
</organism>
<dbReference type="GO" id="GO:0008967">
    <property type="term" value="F:phosphoglycolate phosphatase activity"/>
    <property type="evidence" value="ECO:0007669"/>
    <property type="project" value="TreeGrafter"/>
</dbReference>
<dbReference type="Pfam" id="PF12710">
    <property type="entry name" value="HAD"/>
    <property type="match status" value="1"/>
</dbReference>
<dbReference type="RefSeq" id="WP_203833141.1">
    <property type="nucleotide sequence ID" value="NZ_BOMU01000041.1"/>
</dbReference>
<dbReference type="GO" id="GO:0006281">
    <property type="term" value="P:DNA repair"/>
    <property type="evidence" value="ECO:0007669"/>
    <property type="project" value="TreeGrafter"/>
</dbReference>
<dbReference type="InterPro" id="IPR023198">
    <property type="entry name" value="PGP-like_dom2"/>
</dbReference>
<dbReference type="SFLD" id="SFLDS00003">
    <property type="entry name" value="Haloacid_Dehalogenase"/>
    <property type="match status" value="1"/>
</dbReference>
<dbReference type="EMBL" id="FZNR01000003">
    <property type="protein sequence ID" value="SNR58062.1"/>
    <property type="molecule type" value="Genomic_DNA"/>
</dbReference>
<dbReference type="Gene3D" id="3.40.50.1000">
    <property type="entry name" value="HAD superfamily/HAD-like"/>
    <property type="match status" value="1"/>
</dbReference>
<dbReference type="InterPro" id="IPR050155">
    <property type="entry name" value="HAD-like_hydrolase_sf"/>
</dbReference>
<dbReference type="PANTHER" id="PTHR43434">
    <property type="entry name" value="PHOSPHOGLYCOLATE PHOSPHATASE"/>
    <property type="match status" value="1"/>
</dbReference>
<sequence length="242" mass="25783">MNDEAPGIYANEVSLIILWDIDHTLIENAGVSKEIYAAAFHTLAGVAPSHPAVTEGRTDRLIMRDLFHRHGKPEPAWPLIEEALARAGKDAREDLVKRGWPLPGASAALTAVAARTNWVSSVLTGNIAANAQVKLSAFGLDRWLDMSVGAYGADALQRTDLVEIARTRIRRDRGAPPNAPLVLIGDTPRDVEAALAARAEVIAVATGTDSEQDLMAAGANHVLPSLANTERFLTLLSAFASG</sequence>
<dbReference type="PANTHER" id="PTHR43434:SF1">
    <property type="entry name" value="PHOSPHOGLYCOLATE PHOSPHATASE"/>
    <property type="match status" value="1"/>
</dbReference>
<keyword evidence="2" id="KW-1185">Reference proteome</keyword>
<evidence type="ECO:0000313" key="2">
    <source>
        <dbReference type="Proteomes" id="UP000198415"/>
    </source>
</evidence>
<dbReference type="InterPro" id="IPR023214">
    <property type="entry name" value="HAD_sf"/>
</dbReference>
<dbReference type="SFLD" id="SFLDG01129">
    <property type="entry name" value="C1.5:_HAD__Beta-PGM__Phosphata"/>
    <property type="match status" value="1"/>
</dbReference>
<protein>
    <submittedName>
        <fullName evidence="1">Phosphoglycolate phosphatase, HAD superfamily</fullName>
    </submittedName>
</protein>
<dbReference type="SUPFAM" id="SSF56784">
    <property type="entry name" value="HAD-like"/>
    <property type="match status" value="1"/>
</dbReference>
<reference evidence="1 2" key="1">
    <citation type="submission" date="2017-06" db="EMBL/GenBank/DDBJ databases">
        <authorList>
            <person name="Kim H.J."/>
            <person name="Triplett B.A."/>
        </authorList>
    </citation>
    <scope>NUCLEOTIDE SEQUENCE [LARGE SCALE GENOMIC DNA]</scope>
    <source>
        <strain evidence="1 2">DSM 43151</strain>
    </source>
</reference>
<dbReference type="AlphaFoldDB" id="A0A238XH86"/>
<name>A0A238XH86_9ACTN</name>
<dbReference type="Proteomes" id="UP000198415">
    <property type="component" value="Unassembled WGS sequence"/>
</dbReference>
<proteinExistence type="predicted"/>
<evidence type="ECO:0000313" key="1">
    <source>
        <dbReference type="EMBL" id="SNR58062.1"/>
    </source>
</evidence>
<gene>
    <name evidence="1" type="ORF">SAMN06264365_103436</name>
</gene>
<dbReference type="Gene3D" id="1.10.150.240">
    <property type="entry name" value="Putative phosphatase, domain 2"/>
    <property type="match status" value="1"/>
</dbReference>
<accession>A0A238XH86</accession>